<comment type="caution">
    <text evidence="12">The sequence shown here is derived from an EMBL/GenBank/DDBJ whole genome shotgun (WGS) entry which is preliminary data.</text>
</comment>
<dbReference type="FunFam" id="3.10.580.10:FF:000002">
    <property type="entry name" value="Magnesium/cobalt efflux protein CorC"/>
    <property type="match status" value="1"/>
</dbReference>
<evidence type="ECO:0000256" key="8">
    <source>
        <dbReference type="PROSITE-ProRule" id="PRU00703"/>
    </source>
</evidence>
<reference evidence="12 13" key="1">
    <citation type="journal article" date="2014" name="PLoS Genet.">
        <title>Phylogenetically driven sequencing of extremely halophilic archaea reveals strategies for static and dynamic osmo-response.</title>
        <authorList>
            <person name="Becker E.A."/>
            <person name="Seitzer P.M."/>
            <person name="Tritt A."/>
            <person name="Larsen D."/>
            <person name="Krusor M."/>
            <person name="Yao A.I."/>
            <person name="Wu D."/>
            <person name="Madern D."/>
            <person name="Eisen J.A."/>
            <person name="Darling A.E."/>
            <person name="Facciotti M.T."/>
        </authorList>
    </citation>
    <scope>NUCLEOTIDE SEQUENCE [LARGE SCALE GENOMIC DNA]</scope>
    <source>
        <strain evidence="12 13">DSM 3751</strain>
    </source>
</reference>
<evidence type="ECO:0000256" key="2">
    <source>
        <dbReference type="ARBA" id="ARBA00022475"/>
    </source>
</evidence>
<evidence type="ECO:0000259" key="11">
    <source>
        <dbReference type="PROSITE" id="PS51846"/>
    </source>
</evidence>
<feature type="transmembrane region" description="Helical" evidence="9">
    <location>
        <begin position="160"/>
        <end position="182"/>
    </location>
</feature>
<feature type="domain" description="CBS" evidence="10">
    <location>
        <begin position="246"/>
        <end position="308"/>
    </location>
</feature>
<dbReference type="EMBL" id="AOII01000091">
    <property type="protein sequence ID" value="ELY74016.1"/>
    <property type="molecule type" value="Genomic_DNA"/>
</dbReference>
<dbReference type="AlphaFoldDB" id="L9YK43"/>
<dbReference type="eggNOG" id="arCOG00626">
    <property type="taxonomic scope" value="Archaea"/>
</dbReference>
<dbReference type="Pfam" id="PF00571">
    <property type="entry name" value="CBS"/>
    <property type="match status" value="2"/>
</dbReference>
<dbReference type="SUPFAM" id="SSF54631">
    <property type="entry name" value="CBS-domain pair"/>
    <property type="match status" value="1"/>
</dbReference>
<evidence type="ECO:0000313" key="13">
    <source>
        <dbReference type="Proteomes" id="UP000011618"/>
    </source>
</evidence>
<evidence type="ECO:0000256" key="6">
    <source>
        <dbReference type="ARBA" id="ARBA00023122"/>
    </source>
</evidence>
<keyword evidence="3 9" id="KW-0812">Transmembrane</keyword>
<evidence type="ECO:0000256" key="5">
    <source>
        <dbReference type="ARBA" id="ARBA00022989"/>
    </source>
</evidence>
<dbReference type="InterPro" id="IPR002550">
    <property type="entry name" value="CNNM"/>
</dbReference>
<dbReference type="Proteomes" id="UP000011618">
    <property type="component" value="Unassembled WGS sequence"/>
</dbReference>
<dbReference type="Pfam" id="PF01595">
    <property type="entry name" value="CNNM"/>
    <property type="match status" value="1"/>
</dbReference>
<comment type="subcellular location">
    <subcellularLocation>
        <location evidence="1">Cell membrane</location>
        <topology evidence="1">Multi-pass membrane protein</topology>
    </subcellularLocation>
</comment>
<dbReference type="GO" id="GO:0005886">
    <property type="term" value="C:plasma membrane"/>
    <property type="evidence" value="ECO:0007669"/>
    <property type="project" value="UniProtKB-SubCell"/>
</dbReference>
<gene>
    <name evidence="12" type="ORF">C487_16394</name>
</gene>
<name>L9YK43_9EURY</name>
<dbReference type="PANTHER" id="PTHR43099">
    <property type="entry name" value="UPF0053 PROTEIN YRKA"/>
    <property type="match status" value="1"/>
</dbReference>
<protein>
    <submittedName>
        <fullName evidence="12">Uncharacterized protein</fullName>
    </submittedName>
</protein>
<keyword evidence="4" id="KW-0677">Repeat</keyword>
<dbReference type="InterPro" id="IPR005170">
    <property type="entry name" value="Transptr-assoc_dom"/>
</dbReference>
<feature type="transmembrane region" description="Helical" evidence="9">
    <location>
        <begin position="33"/>
        <end position="54"/>
    </location>
</feature>
<organism evidence="12 13">
    <name type="scientific">Natrinema pallidum DSM 3751</name>
    <dbReference type="NCBI Taxonomy" id="1227495"/>
    <lineage>
        <taxon>Archaea</taxon>
        <taxon>Methanobacteriati</taxon>
        <taxon>Methanobacteriota</taxon>
        <taxon>Stenosarchaea group</taxon>
        <taxon>Halobacteria</taxon>
        <taxon>Halobacteriales</taxon>
        <taxon>Natrialbaceae</taxon>
        <taxon>Natrinema</taxon>
    </lineage>
</organism>
<dbReference type="GO" id="GO:0050660">
    <property type="term" value="F:flavin adenine dinucleotide binding"/>
    <property type="evidence" value="ECO:0007669"/>
    <property type="project" value="InterPro"/>
</dbReference>
<dbReference type="PANTHER" id="PTHR43099:SF5">
    <property type="entry name" value="HLYC_CORC FAMILY TRANSPORTER"/>
    <property type="match status" value="1"/>
</dbReference>
<accession>L9YK43</accession>
<proteinExistence type="predicted"/>
<keyword evidence="5 9" id="KW-1133">Transmembrane helix</keyword>
<dbReference type="CDD" id="cd04590">
    <property type="entry name" value="CBS_pair_CorC_HlyC_assoc"/>
    <property type="match status" value="1"/>
</dbReference>
<dbReference type="InterPro" id="IPR046342">
    <property type="entry name" value="CBS_dom_sf"/>
</dbReference>
<dbReference type="Gene3D" id="3.30.465.10">
    <property type="match status" value="1"/>
</dbReference>
<evidence type="ECO:0000256" key="4">
    <source>
        <dbReference type="ARBA" id="ARBA00022737"/>
    </source>
</evidence>
<dbReference type="SMART" id="SM00116">
    <property type="entry name" value="CBS"/>
    <property type="match status" value="2"/>
</dbReference>
<dbReference type="PROSITE" id="PS51846">
    <property type="entry name" value="CNNM"/>
    <property type="match status" value="1"/>
</dbReference>
<keyword evidence="7 9" id="KW-0472">Membrane</keyword>
<feature type="domain" description="CNNM transmembrane" evidence="11">
    <location>
        <begin position="25"/>
        <end position="227"/>
    </location>
</feature>
<dbReference type="SMART" id="SM01091">
    <property type="entry name" value="CorC_HlyC"/>
    <property type="match status" value="1"/>
</dbReference>
<sequence>MRIRCEPDDAGAVATTGVGPMVAADLAFSFGRLLFALFLVFLNGFFVAAEFAYVRIRPTQIEELVAEGRSSAKLVQEAEENLDDYLATTQLGITIASLGLGWVGEPAIASLLEPVLGPVLPAGTLHLVSIAIGFSIITFLHVVFGELAPKTLAIADAERIALLVAAPMKFFYYIFVPGIIVFNGTANFFTRLIGVAPASERDEGHSEEEIRRIVAQSGEQGVVDADEVEMIESVFDLDETVAREVMIPRPDVVTVRAGMPLSDLRGVAASGTYTRFPVVDEDADEPVVGFVHAKDVLKAIEATDGHDGRAGDEPTARDLAREVLIVPETRRIDEILAEFRQRNVQLAVVIDEWGAFEGILTIEDVIEEVVGEIQDEFDVADMEPSIDDLADGRYAMDGGVPLADVNEALGTTFEGDAFDTIGGLVLSRIGRAPEVGDAIGVDGYELTVDAVEGTRISRVTVSEAVPEADESSH</sequence>
<dbReference type="InterPro" id="IPR051676">
    <property type="entry name" value="UPF0053_domain"/>
</dbReference>
<evidence type="ECO:0000256" key="9">
    <source>
        <dbReference type="SAM" id="Phobius"/>
    </source>
</evidence>
<evidence type="ECO:0000256" key="1">
    <source>
        <dbReference type="ARBA" id="ARBA00004651"/>
    </source>
</evidence>
<evidence type="ECO:0000256" key="3">
    <source>
        <dbReference type="ARBA" id="ARBA00022692"/>
    </source>
</evidence>
<dbReference type="InterPro" id="IPR044751">
    <property type="entry name" value="Ion_transp-like_CBS"/>
</dbReference>
<dbReference type="PATRIC" id="fig|1227495.3.peg.3286"/>
<keyword evidence="6 8" id="KW-0129">CBS domain</keyword>
<dbReference type="PROSITE" id="PS51371">
    <property type="entry name" value="CBS"/>
    <property type="match status" value="2"/>
</dbReference>
<evidence type="ECO:0000256" key="7">
    <source>
        <dbReference type="ARBA" id="ARBA00023136"/>
    </source>
</evidence>
<dbReference type="SUPFAM" id="SSF56176">
    <property type="entry name" value="FAD-binding/transporter-associated domain-like"/>
    <property type="match status" value="1"/>
</dbReference>
<feature type="transmembrane region" description="Helical" evidence="9">
    <location>
        <begin position="124"/>
        <end position="148"/>
    </location>
</feature>
<dbReference type="Pfam" id="PF03471">
    <property type="entry name" value="CorC_HlyC"/>
    <property type="match status" value="1"/>
</dbReference>
<dbReference type="InterPro" id="IPR016169">
    <property type="entry name" value="FAD-bd_PCMH_sub2"/>
</dbReference>
<feature type="domain" description="CBS" evidence="10">
    <location>
        <begin position="319"/>
        <end position="376"/>
    </location>
</feature>
<dbReference type="InterPro" id="IPR036318">
    <property type="entry name" value="FAD-bd_PCMH-like_sf"/>
</dbReference>
<evidence type="ECO:0000259" key="10">
    <source>
        <dbReference type="PROSITE" id="PS51371"/>
    </source>
</evidence>
<dbReference type="InterPro" id="IPR000644">
    <property type="entry name" value="CBS_dom"/>
</dbReference>
<dbReference type="Gene3D" id="3.10.580.10">
    <property type="entry name" value="CBS-domain"/>
    <property type="match status" value="1"/>
</dbReference>
<evidence type="ECO:0000313" key="12">
    <source>
        <dbReference type="EMBL" id="ELY74016.1"/>
    </source>
</evidence>
<keyword evidence="2" id="KW-1003">Cell membrane</keyword>